<dbReference type="AlphaFoldDB" id="A0A220U7F5"/>
<reference evidence="1 2" key="1">
    <citation type="submission" date="2017-07" db="EMBL/GenBank/DDBJ databases">
        <title>Virgibacillus sp. LM2416.</title>
        <authorList>
            <person name="Tak E.J."/>
            <person name="Bae J.-W."/>
        </authorList>
    </citation>
    <scope>NUCLEOTIDE SEQUENCE [LARGE SCALE GENOMIC DNA]</scope>
    <source>
        <strain evidence="1 2">LM2416</strain>
    </source>
</reference>
<dbReference type="EMBL" id="CP022315">
    <property type="protein sequence ID" value="ASK64040.1"/>
    <property type="molecule type" value="Genomic_DNA"/>
</dbReference>
<dbReference type="KEGG" id="vil:CFK37_18705"/>
<protein>
    <submittedName>
        <fullName evidence="1">SLAP domain-containing protein</fullName>
    </submittedName>
</protein>
<sequence>MQKLTFQSAWDKTIADRDRERIKETFQKAELAPGVDIQFTSLWQAKNHRGDLLVAMLIHNTSYQDYTFHNQEFSYVVNDTILAKYSFSPGVTIQKQTSMPWTFIFPTGSFNSNAKFEGGQLRGGTRGQVP</sequence>
<keyword evidence="2" id="KW-1185">Reference proteome</keyword>
<evidence type="ECO:0000313" key="1">
    <source>
        <dbReference type="EMBL" id="ASK64040.1"/>
    </source>
</evidence>
<dbReference type="RefSeq" id="WP_089063298.1">
    <property type="nucleotide sequence ID" value="NZ_CP022315.1"/>
</dbReference>
<name>A0A220U7F5_9BACI</name>
<dbReference type="NCBIfam" id="TIGR04398">
    <property type="entry name" value="SLAP_DUP"/>
    <property type="match status" value="1"/>
</dbReference>
<accession>A0A220U7F5</accession>
<evidence type="ECO:0000313" key="2">
    <source>
        <dbReference type="Proteomes" id="UP000198312"/>
    </source>
</evidence>
<gene>
    <name evidence="1" type="ORF">CFK37_18705</name>
</gene>
<dbReference type="OrthoDB" id="1907642at2"/>
<proteinExistence type="predicted"/>
<dbReference type="Proteomes" id="UP000198312">
    <property type="component" value="Chromosome"/>
</dbReference>
<dbReference type="InterPro" id="IPR030910">
    <property type="entry name" value="SLAP_dom"/>
</dbReference>
<organism evidence="1 2">
    <name type="scientific">Virgibacillus phasianinus</name>
    <dbReference type="NCBI Taxonomy" id="2017483"/>
    <lineage>
        <taxon>Bacteria</taxon>
        <taxon>Bacillati</taxon>
        <taxon>Bacillota</taxon>
        <taxon>Bacilli</taxon>
        <taxon>Bacillales</taxon>
        <taxon>Bacillaceae</taxon>
        <taxon>Virgibacillus</taxon>
    </lineage>
</organism>